<reference evidence="6 7" key="1">
    <citation type="submission" date="2019-08" db="EMBL/GenBank/DDBJ databases">
        <title>Complete genome sequence of Kushneria sp. YCWA18, a halophilic phosphate-solubilizing bacterium isolated from Daqiao saltern in China.</title>
        <authorList>
            <person name="Du G.-X."/>
            <person name="Qu L.-Y."/>
        </authorList>
    </citation>
    <scope>NUCLEOTIDE SEQUENCE [LARGE SCALE GENOMIC DNA]</scope>
    <source>
        <strain evidence="6 7">YCWA18</strain>
    </source>
</reference>
<dbReference type="PIRSF" id="PIRSF000097">
    <property type="entry name" value="AKR"/>
    <property type="match status" value="1"/>
</dbReference>
<evidence type="ECO:0000256" key="1">
    <source>
        <dbReference type="PIRSR" id="PIRSR000097-1"/>
    </source>
</evidence>
<dbReference type="PANTHER" id="PTHR43638:SF3">
    <property type="entry name" value="ALDEHYDE REDUCTASE"/>
    <property type="match status" value="1"/>
</dbReference>
<dbReference type="InterPro" id="IPR036812">
    <property type="entry name" value="NAD(P)_OxRdtase_dom_sf"/>
</dbReference>
<dbReference type="PRINTS" id="PR00069">
    <property type="entry name" value="ALDKETRDTASE"/>
</dbReference>
<dbReference type="SUPFAM" id="SSF51430">
    <property type="entry name" value="NAD(P)-linked oxidoreductase"/>
    <property type="match status" value="1"/>
</dbReference>
<feature type="domain" description="NADP-dependent oxidoreductase" evidence="5">
    <location>
        <begin position="17"/>
        <end position="275"/>
    </location>
</feature>
<evidence type="ECO:0000256" key="3">
    <source>
        <dbReference type="PIRSR" id="PIRSR000097-3"/>
    </source>
</evidence>
<dbReference type="EMBL" id="CP043420">
    <property type="protein sequence ID" value="QEL09881.1"/>
    <property type="molecule type" value="Genomic_DNA"/>
</dbReference>
<dbReference type="KEGG" id="kuy:FY550_01185"/>
<dbReference type="RefSeq" id="WP_149054302.1">
    <property type="nucleotide sequence ID" value="NZ_CP043420.1"/>
</dbReference>
<proteinExistence type="predicted"/>
<gene>
    <name evidence="6" type="ORF">FY550_01185</name>
</gene>
<sequence>MSLPQIQLPDGTSLPAIGQGSWHMGEGRYTREEEVDALRQGLDLGLRVIDTAEMYASGRSEEVVGEAVRDRRDDAFVVSKVLPSNASRRGTIEACERSLQHLGLEQIDLYLLHWRGGTPLEETLEAFEQLIDEGKIARWGVSNLDTDDMQQLLELPGGAACQTNQLLYNLGSRGIEYDLLPTLSEQGIPVMAYCPVAQGGRQSRYLIESEAVRQIADRYAVSPMQLLLAWTIREQAGRRPVMAIPKAVQPEHIRDNAAALTLELNDEALAQLDEAFPPPDHKQRLDIV</sequence>
<evidence type="ECO:0000313" key="6">
    <source>
        <dbReference type="EMBL" id="QEL09881.1"/>
    </source>
</evidence>
<protein>
    <submittedName>
        <fullName evidence="6">Aldo/keto reductase</fullName>
    </submittedName>
</protein>
<organism evidence="6 7">
    <name type="scientific">Kushneria phosphatilytica</name>
    <dbReference type="NCBI Taxonomy" id="657387"/>
    <lineage>
        <taxon>Bacteria</taxon>
        <taxon>Pseudomonadati</taxon>
        <taxon>Pseudomonadota</taxon>
        <taxon>Gammaproteobacteria</taxon>
        <taxon>Oceanospirillales</taxon>
        <taxon>Halomonadaceae</taxon>
        <taxon>Kushneria</taxon>
    </lineage>
</organism>
<dbReference type="Gene3D" id="3.20.20.100">
    <property type="entry name" value="NADP-dependent oxidoreductase domain"/>
    <property type="match status" value="1"/>
</dbReference>
<dbReference type="InterPro" id="IPR023210">
    <property type="entry name" value="NADP_OxRdtase_dom"/>
</dbReference>
<feature type="region of interest" description="Disordered" evidence="4">
    <location>
        <begin position="1"/>
        <end position="20"/>
    </location>
</feature>
<dbReference type="Proteomes" id="UP000322553">
    <property type="component" value="Chromosome"/>
</dbReference>
<evidence type="ECO:0000256" key="2">
    <source>
        <dbReference type="PIRSR" id="PIRSR000097-2"/>
    </source>
</evidence>
<dbReference type="CDD" id="cd19138">
    <property type="entry name" value="AKR_YeaE"/>
    <property type="match status" value="1"/>
</dbReference>
<dbReference type="GO" id="GO:0016491">
    <property type="term" value="F:oxidoreductase activity"/>
    <property type="evidence" value="ECO:0007669"/>
    <property type="project" value="InterPro"/>
</dbReference>
<feature type="binding site" evidence="2">
    <location>
        <position position="113"/>
    </location>
    <ligand>
        <name>substrate</name>
    </ligand>
</feature>
<dbReference type="PANTHER" id="PTHR43638">
    <property type="entry name" value="OXIDOREDUCTASE, ALDO/KETO REDUCTASE FAMILY PROTEIN"/>
    <property type="match status" value="1"/>
</dbReference>
<accession>A0A5C0ZUP4</accession>
<evidence type="ECO:0000256" key="4">
    <source>
        <dbReference type="SAM" id="MobiDB-lite"/>
    </source>
</evidence>
<feature type="site" description="Lowers pKa of active site Tyr" evidence="3">
    <location>
        <position position="80"/>
    </location>
</feature>
<evidence type="ECO:0000259" key="5">
    <source>
        <dbReference type="Pfam" id="PF00248"/>
    </source>
</evidence>
<feature type="active site" description="Proton donor" evidence="1">
    <location>
        <position position="55"/>
    </location>
</feature>
<dbReference type="Pfam" id="PF00248">
    <property type="entry name" value="Aldo_ket_red"/>
    <property type="match status" value="1"/>
</dbReference>
<name>A0A5C0ZUP4_9GAMM</name>
<dbReference type="AlphaFoldDB" id="A0A5C0ZUP4"/>
<evidence type="ECO:0000313" key="7">
    <source>
        <dbReference type="Proteomes" id="UP000322553"/>
    </source>
</evidence>
<dbReference type="InterPro" id="IPR020471">
    <property type="entry name" value="AKR"/>
</dbReference>
<keyword evidence="7" id="KW-1185">Reference proteome</keyword>